<sequence length="234" mass="26746">MLFIMSLFLSLVSPLYAIVFTSTVMCLADRLTTSSIIDTPRSVCDHCRRQLTWWQLVPIFGWLCQRGRCHFCHVAISARYVLYEISIGILTTCLSLRTSFHLTWATICFLLVLLALAEIDRIMTSVPTVLNVILLLAALTLRQPPLREWGCLFVVFILGQLVLHYHPVLGNGDLDIMIIFVIAWGWLAMTQIVLISCVLALLRQRHSQPLQQPFIPDLWRGCLTFCFLHVFTLI</sequence>
<feature type="transmembrane region" description="Helical" evidence="1">
    <location>
        <begin position="94"/>
        <end position="116"/>
    </location>
</feature>
<keyword evidence="1" id="KW-1133">Transmembrane helix</keyword>
<dbReference type="GO" id="GO:0005886">
    <property type="term" value="C:plasma membrane"/>
    <property type="evidence" value="ECO:0007669"/>
    <property type="project" value="TreeGrafter"/>
</dbReference>
<dbReference type="Pfam" id="PF06750">
    <property type="entry name" value="A24_N_bact"/>
    <property type="match status" value="1"/>
</dbReference>
<protein>
    <recommendedName>
        <fullName evidence="2">Prepilin peptidase A24 N-terminal domain-containing protein</fullName>
    </recommendedName>
</protein>
<dbReference type="EMBL" id="JQCB01000007">
    <property type="protein sequence ID" value="KRN95718.1"/>
    <property type="molecule type" value="Genomic_DNA"/>
</dbReference>
<dbReference type="GO" id="GO:0006465">
    <property type="term" value="P:signal peptide processing"/>
    <property type="evidence" value="ECO:0007669"/>
    <property type="project" value="TreeGrafter"/>
</dbReference>
<evidence type="ECO:0000313" key="4">
    <source>
        <dbReference type="Proteomes" id="UP000051139"/>
    </source>
</evidence>
<dbReference type="PATRIC" id="fig|348151.3.peg.1870"/>
<dbReference type="OrthoDB" id="9789291at2"/>
<dbReference type="GO" id="GO:0004190">
    <property type="term" value="F:aspartic-type endopeptidase activity"/>
    <property type="evidence" value="ECO:0007669"/>
    <property type="project" value="TreeGrafter"/>
</dbReference>
<name>A0A0R2L7B0_9LACO</name>
<feature type="transmembrane region" description="Helical" evidence="1">
    <location>
        <begin position="122"/>
        <end position="141"/>
    </location>
</feature>
<proteinExistence type="predicted"/>
<evidence type="ECO:0000313" key="3">
    <source>
        <dbReference type="EMBL" id="KRN95718.1"/>
    </source>
</evidence>
<keyword evidence="1" id="KW-0812">Transmembrane</keyword>
<dbReference type="STRING" id="348151.IV55_GL001819"/>
<dbReference type="AlphaFoldDB" id="A0A0R2L7B0"/>
<dbReference type="PANTHER" id="PTHR30487:SF0">
    <property type="entry name" value="PREPILIN LEADER PEPTIDASE_N-METHYLTRANSFERASE-RELATED"/>
    <property type="match status" value="1"/>
</dbReference>
<dbReference type="PANTHER" id="PTHR30487">
    <property type="entry name" value="TYPE 4 PREPILIN-LIKE PROTEINS LEADER PEPTIDE-PROCESSING ENZYME"/>
    <property type="match status" value="1"/>
</dbReference>
<evidence type="ECO:0000259" key="2">
    <source>
        <dbReference type="Pfam" id="PF06750"/>
    </source>
</evidence>
<feature type="transmembrane region" description="Helical" evidence="1">
    <location>
        <begin position="177"/>
        <end position="202"/>
    </location>
</feature>
<comment type="caution">
    <text evidence="3">The sequence shown here is derived from an EMBL/GenBank/DDBJ whole genome shotgun (WGS) entry which is preliminary data.</text>
</comment>
<keyword evidence="1" id="KW-0472">Membrane</keyword>
<organism evidence="3 4">
    <name type="scientific">Furfurilactobacillus siliginis</name>
    <dbReference type="NCBI Taxonomy" id="348151"/>
    <lineage>
        <taxon>Bacteria</taxon>
        <taxon>Bacillati</taxon>
        <taxon>Bacillota</taxon>
        <taxon>Bacilli</taxon>
        <taxon>Lactobacillales</taxon>
        <taxon>Lactobacillaceae</taxon>
        <taxon>Furfurilactobacillus</taxon>
    </lineage>
</organism>
<reference evidence="3 4" key="1">
    <citation type="journal article" date="2015" name="Genome Announc.">
        <title>Expanding the biotechnology potential of lactobacilli through comparative genomics of 213 strains and associated genera.</title>
        <authorList>
            <person name="Sun Z."/>
            <person name="Harris H.M."/>
            <person name="McCann A."/>
            <person name="Guo C."/>
            <person name="Argimon S."/>
            <person name="Zhang W."/>
            <person name="Yang X."/>
            <person name="Jeffery I.B."/>
            <person name="Cooney J.C."/>
            <person name="Kagawa T.F."/>
            <person name="Liu W."/>
            <person name="Song Y."/>
            <person name="Salvetti E."/>
            <person name="Wrobel A."/>
            <person name="Rasinkangas P."/>
            <person name="Parkhill J."/>
            <person name="Rea M.C."/>
            <person name="O'Sullivan O."/>
            <person name="Ritari J."/>
            <person name="Douillard F.P."/>
            <person name="Paul Ross R."/>
            <person name="Yang R."/>
            <person name="Briner A.E."/>
            <person name="Felis G.E."/>
            <person name="de Vos W.M."/>
            <person name="Barrangou R."/>
            <person name="Klaenhammer T.R."/>
            <person name="Caufield P.W."/>
            <person name="Cui Y."/>
            <person name="Zhang H."/>
            <person name="O'Toole P.W."/>
        </authorList>
    </citation>
    <scope>NUCLEOTIDE SEQUENCE [LARGE SCALE GENOMIC DNA]</scope>
    <source>
        <strain evidence="3 4">DSM 22696</strain>
    </source>
</reference>
<accession>A0A0R2L7B0</accession>
<evidence type="ECO:0000256" key="1">
    <source>
        <dbReference type="SAM" id="Phobius"/>
    </source>
</evidence>
<dbReference type="InterPro" id="IPR010627">
    <property type="entry name" value="Prepilin_pept_A24_N"/>
</dbReference>
<gene>
    <name evidence="3" type="ORF">IV55_GL001819</name>
</gene>
<dbReference type="Proteomes" id="UP000051139">
    <property type="component" value="Unassembled WGS sequence"/>
</dbReference>
<feature type="domain" description="Prepilin peptidase A24 N-terminal" evidence="2">
    <location>
        <begin position="16"/>
        <end position="96"/>
    </location>
</feature>
<dbReference type="InterPro" id="IPR050882">
    <property type="entry name" value="Prepilin_peptidase/N-MTase"/>
</dbReference>
<keyword evidence="4" id="KW-1185">Reference proteome</keyword>
<feature type="transmembrane region" description="Helical" evidence="1">
    <location>
        <begin position="148"/>
        <end position="165"/>
    </location>
</feature>